<sequence length="200" mass="23571">MDSIKQNHLHNKTNLFQIGQLREQLQKREMSSDNYKRLMEVEADDKRTLKEEISQLITENQELRKKSLKLKHGLEDAMDKFEMIFGEKVDLENFAEALQGLHFLDKYRFESTLNQQMKLIDYLQELYKENNGKKKKAALDQERKKNARLQEQNERLRQENYSQAQDLLRLKGPLTDTITPEVKKAVNLGLLTPVSKELPP</sequence>
<evidence type="ECO:0000256" key="1">
    <source>
        <dbReference type="SAM" id="Coils"/>
    </source>
</evidence>
<keyword evidence="2" id="KW-0808">Transferase</keyword>
<reference evidence="2" key="1">
    <citation type="submission" date="2021-03" db="EMBL/GenBank/DDBJ databases">
        <authorList>
            <person name="Bekaert M."/>
        </authorList>
    </citation>
    <scope>NUCLEOTIDE SEQUENCE</scope>
</reference>
<protein>
    <submittedName>
        <fullName evidence="2">CIT</fullName>
        <ecNumber evidence="2">2.7.11.1</ecNumber>
    </submittedName>
</protein>
<dbReference type="EMBL" id="CAJPWZ010002411">
    <property type="protein sequence ID" value="CAG2238072.1"/>
    <property type="molecule type" value="Genomic_DNA"/>
</dbReference>
<proteinExistence type="predicted"/>
<organism evidence="2 3">
    <name type="scientific">Mytilus edulis</name>
    <name type="common">Blue mussel</name>
    <dbReference type="NCBI Taxonomy" id="6550"/>
    <lineage>
        <taxon>Eukaryota</taxon>
        <taxon>Metazoa</taxon>
        <taxon>Spiralia</taxon>
        <taxon>Lophotrochozoa</taxon>
        <taxon>Mollusca</taxon>
        <taxon>Bivalvia</taxon>
        <taxon>Autobranchia</taxon>
        <taxon>Pteriomorphia</taxon>
        <taxon>Mytilida</taxon>
        <taxon>Mytiloidea</taxon>
        <taxon>Mytilidae</taxon>
        <taxon>Mytilinae</taxon>
        <taxon>Mytilus</taxon>
    </lineage>
</organism>
<dbReference type="OrthoDB" id="5919042at2759"/>
<keyword evidence="1" id="KW-0175">Coiled coil</keyword>
<dbReference type="GO" id="GO:0004674">
    <property type="term" value="F:protein serine/threonine kinase activity"/>
    <property type="evidence" value="ECO:0007669"/>
    <property type="project" value="UniProtKB-EC"/>
</dbReference>
<feature type="coiled-coil region" evidence="1">
    <location>
        <begin position="132"/>
        <end position="166"/>
    </location>
</feature>
<dbReference type="Proteomes" id="UP000683360">
    <property type="component" value="Unassembled WGS sequence"/>
</dbReference>
<comment type="caution">
    <text evidence="2">The sequence shown here is derived from an EMBL/GenBank/DDBJ whole genome shotgun (WGS) entry which is preliminary data.</text>
</comment>
<evidence type="ECO:0000313" key="2">
    <source>
        <dbReference type="EMBL" id="CAG2238072.1"/>
    </source>
</evidence>
<accession>A0A8S3UB18</accession>
<dbReference type="AlphaFoldDB" id="A0A8S3UB18"/>
<evidence type="ECO:0000313" key="3">
    <source>
        <dbReference type="Proteomes" id="UP000683360"/>
    </source>
</evidence>
<gene>
    <name evidence="2" type="ORF">MEDL_50475</name>
</gene>
<keyword evidence="3" id="KW-1185">Reference proteome</keyword>
<dbReference type="EC" id="2.7.11.1" evidence="2"/>
<name>A0A8S3UB18_MYTED</name>
<feature type="coiled-coil region" evidence="1">
    <location>
        <begin position="39"/>
        <end position="66"/>
    </location>
</feature>